<gene>
    <name evidence="9" type="ORF">ISP19_17680</name>
</gene>
<evidence type="ECO:0000256" key="1">
    <source>
        <dbReference type="ARBA" id="ARBA00001947"/>
    </source>
</evidence>
<dbReference type="PANTHER" id="PTHR11409:SF43">
    <property type="entry name" value="ADENOSINE DEAMINASE"/>
    <property type="match status" value="1"/>
</dbReference>
<keyword evidence="5" id="KW-0378">Hydrolase</keyword>
<accession>A0ABS2K7L0</accession>
<dbReference type="PANTHER" id="PTHR11409">
    <property type="entry name" value="ADENOSINE DEAMINASE"/>
    <property type="match status" value="1"/>
</dbReference>
<reference evidence="9" key="1">
    <citation type="submission" date="2020-10" db="EMBL/GenBank/DDBJ databases">
        <title>Phylogeny of dyella-like bacteria.</title>
        <authorList>
            <person name="Fu J."/>
        </authorList>
    </citation>
    <scope>NUCLEOTIDE SEQUENCE</scope>
    <source>
        <strain evidence="9">DHOC52</strain>
    </source>
</reference>
<evidence type="ECO:0000256" key="2">
    <source>
        <dbReference type="ARBA" id="ARBA00006676"/>
    </source>
</evidence>
<evidence type="ECO:0000313" key="10">
    <source>
        <dbReference type="Proteomes" id="UP001430149"/>
    </source>
</evidence>
<dbReference type="EC" id="3.5.4.4" evidence="3"/>
<evidence type="ECO:0000256" key="5">
    <source>
        <dbReference type="ARBA" id="ARBA00022801"/>
    </source>
</evidence>
<organism evidence="9 10">
    <name type="scientific">Dyella flava</name>
    <dbReference type="NCBI Taxonomy" id="1920170"/>
    <lineage>
        <taxon>Bacteria</taxon>
        <taxon>Pseudomonadati</taxon>
        <taxon>Pseudomonadota</taxon>
        <taxon>Gammaproteobacteria</taxon>
        <taxon>Lysobacterales</taxon>
        <taxon>Rhodanobacteraceae</taxon>
        <taxon>Dyella</taxon>
    </lineage>
</organism>
<protein>
    <recommendedName>
        <fullName evidence="3">adenosine deaminase</fullName>
        <ecNumber evidence="3">3.5.4.4</ecNumber>
    </recommendedName>
</protein>
<evidence type="ECO:0000256" key="4">
    <source>
        <dbReference type="ARBA" id="ARBA00022723"/>
    </source>
</evidence>
<evidence type="ECO:0000313" key="9">
    <source>
        <dbReference type="EMBL" id="MBM7127206.1"/>
    </source>
</evidence>
<dbReference type="Gene3D" id="3.20.20.140">
    <property type="entry name" value="Metal-dependent hydrolases"/>
    <property type="match status" value="1"/>
</dbReference>
<dbReference type="InterPro" id="IPR032466">
    <property type="entry name" value="Metal_Hydrolase"/>
</dbReference>
<keyword evidence="10" id="KW-1185">Reference proteome</keyword>
<keyword evidence="6" id="KW-0862">Zinc</keyword>
<evidence type="ECO:0000259" key="8">
    <source>
        <dbReference type="Pfam" id="PF00962"/>
    </source>
</evidence>
<evidence type="ECO:0000256" key="3">
    <source>
        <dbReference type="ARBA" id="ARBA00012784"/>
    </source>
</evidence>
<dbReference type="RefSeq" id="WP_204683718.1">
    <property type="nucleotide sequence ID" value="NZ_BSNR01000019.1"/>
</dbReference>
<feature type="chain" id="PRO_5046306365" description="adenosine deaminase" evidence="7">
    <location>
        <begin position="27"/>
        <end position="514"/>
    </location>
</feature>
<dbReference type="Pfam" id="PF00962">
    <property type="entry name" value="A_deaminase"/>
    <property type="match status" value="1"/>
</dbReference>
<proteinExistence type="inferred from homology"/>
<dbReference type="InterPro" id="IPR001365">
    <property type="entry name" value="A_deaminase_dom"/>
</dbReference>
<keyword evidence="4" id="KW-0479">Metal-binding</keyword>
<keyword evidence="7" id="KW-0732">Signal</keyword>
<dbReference type="EMBL" id="JADIKE010000038">
    <property type="protein sequence ID" value="MBM7127206.1"/>
    <property type="molecule type" value="Genomic_DNA"/>
</dbReference>
<comment type="cofactor">
    <cofactor evidence="1">
        <name>Zn(2+)</name>
        <dbReference type="ChEBI" id="CHEBI:29105"/>
    </cofactor>
</comment>
<dbReference type="Proteomes" id="UP001430149">
    <property type="component" value="Unassembled WGS sequence"/>
</dbReference>
<comment type="similarity">
    <text evidence="2">Belongs to the metallo-dependent hydrolases superfamily. Adenosine and AMP deaminases family.</text>
</comment>
<name>A0ABS2K7L0_9GAMM</name>
<comment type="caution">
    <text evidence="9">The sequence shown here is derived from an EMBL/GenBank/DDBJ whole genome shotgun (WGS) entry which is preliminary data.</text>
</comment>
<sequence length="514" mass="56422">MQACSLLRRVVTVATMVFAAQVSAQAAPMQAGNAEARTSKAFEAARQQGPLALHAFLAAMPKGADLHNHLSGAVYAESWIAQAAADGLCVDIATSSLLDKPTAAAPNCGQGRRPAADALSDQHFYDTLVDAFSMRSFVPSAGRSGHDQFFDSFGRFEAVSPQQHMGDWLNEVSTRAATQNEQYLELMVTPPFAHAAQLARTLGWQDNFDTLRRQLLAHGLKDEMAVDEQLLTQALTERSRQQQCGKAKAADGCSVQIHFLYQVLRGAAPERVFAQTLLGFELASADPRWVGINFVMPEDGYLSMRDYTLQMHMLDYLHRLYPKVHISLHAGELAPGLVPPDGLRFHIRQAVEIGHAERIGHGVDVMYEDRPEALLDEMAARHVMVEINLTSNDVILGVHGADHPLPTYLKHGVPVALSTDDEGVSRIDLTHEYVRAAEDFGLDYPILKQMARNSLTYSFLPGESLWTSSACRGQTPGASHPATACQRFLDGSAKAAAQWELEHRFQTFEEAHQA</sequence>
<evidence type="ECO:0000256" key="7">
    <source>
        <dbReference type="SAM" id="SignalP"/>
    </source>
</evidence>
<feature type="domain" description="Adenosine deaminase" evidence="8">
    <location>
        <begin position="244"/>
        <end position="463"/>
    </location>
</feature>
<dbReference type="InterPro" id="IPR006330">
    <property type="entry name" value="Ado/ade_deaminase"/>
</dbReference>
<feature type="signal peptide" evidence="7">
    <location>
        <begin position="1"/>
        <end position="26"/>
    </location>
</feature>
<evidence type="ECO:0000256" key="6">
    <source>
        <dbReference type="ARBA" id="ARBA00022833"/>
    </source>
</evidence>
<dbReference type="SUPFAM" id="SSF51556">
    <property type="entry name" value="Metallo-dependent hydrolases"/>
    <property type="match status" value="1"/>
</dbReference>